<feature type="domain" description="WH2" evidence="11">
    <location>
        <begin position="705"/>
        <end position="722"/>
    </location>
</feature>
<feature type="compositionally biased region" description="Basic and acidic residues" evidence="8">
    <location>
        <begin position="306"/>
        <end position="315"/>
    </location>
</feature>
<dbReference type="CDD" id="cd00132">
    <property type="entry name" value="CRIB"/>
    <property type="match status" value="2"/>
</dbReference>
<dbReference type="PANTHER" id="PTHR45691">
    <property type="entry name" value="PROTEIN DIAPHANOUS"/>
    <property type="match status" value="1"/>
</dbReference>
<comment type="subcellular location">
    <subcellularLocation>
        <location evidence="2">Cytoplasm</location>
        <location evidence="2">Cytoskeleton</location>
    </subcellularLocation>
    <subcellularLocation>
        <location evidence="1">Nucleus</location>
    </subcellularLocation>
</comment>
<evidence type="ECO:0000256" key="2">
    <source>
        <dbReference type="ARBA" id="ARBA00004245"/>
    </source>
</evidence>
<feature type="region of interest" description="Disordered" evidence="8">
    <location>
        <begin position="465"/>
        <end position="484"/>
    </location>
</feature>
<keyword evidence="7" id="KW-0539">Nucleus</keyword>
<dbReference type="GO" id="GO:0030041">
    <property type="term" value="P:actin filament polymerization"/>
    <property type="evidence" value="ECO:0007669"/>
    <property type="project" value="TreeGrafter"/>
</dbReference>
<feature type="domain" description="WH2" evidence="11">
    <location>
        <begin position="450"/>
        <end position="467"/>
    </location>
</feature>
<evidence type="ECO:0000256" key="6">
    <source>
        <dbReference type="ARBA" id="ARBA00023212"/>
    </source>
</evidence>
<dbReference type="SUPFAM" id="SSF47912">
    <property type="entry name" value="Wiscott-Aldrich syndrome protein, WASP, C-terminal domain"/>
    <property type="match status" value="2"/>
</dbReference>
<dbReference type="InterPro" id="IPR036936">
    <property type="entry name" value="CRIB_dom_sf"/>
</dbReference>
<dbReference type="Pfam" id="PF02205">
    <property type="entry name" value="WH2"/>
    <property type="match status" value="4"/>
</dbReference>
<keyword evidence="3" id="KW-0963">Cytoplasm</keyword>
<dbReference type="Pfam" id="PF00568">
    <property type="entry name" value="WH1"/>
    <property type="match status" value="1"/>
</dbReference>
<feature type="domain" description="WH2" evidence="11">
    <location>
        <begin position="739"/>
        <end position="756"/>
    </location>
</feature>
<keyword evidence="4" id="KW-0597">Phosphoprotein</keyword>
<dbReference type="PROSITE" id="PS50108">
    <property type="entry name" value="CRIB"/>
    <property type="match status" value="2"/>
</dbReference>
<feature type="compositionally biased region" description="Pro residues" evidence="8">
    <location>
        <begin position="331"/>
        <end position="367"/>
    </location>
</feature>
<feature type="compositionally biased region" description="Pro residues" evidence="8">
    <location>
        <begin position="377"/>
        <end position="399"/>
    </location>
</feature>
<comment type="caution">
    <text evidence="12">The sequence shown here is derived from an EMBL/GenBank/DDBJ whole genome shotgun (WGS) entry which is preliminary data.</text>
</comment>
<feature type="compositionally biased region" description="Polar residues" evidence="8">
    <location>
        <begin position="434"/>
        <end position="444"/>
    </location>
</feature>
<dbReference type="InterPro" id="IPR011026">
    <property type="entry name" value="WAS_C"/>
</dbReference>
<gene>
    <name evidence="12" type="primary">Wasl</name>
    <name evidence="12" type="ORF">Bhyg_13038</name>
</gene>
<dbReference type="Gene3D" id="2.30.29.30">
    <property type="entry name" value="Pleckstrin-homology domain (PH domain)/Phosphotyrosine-binding domain (PTB)"/>
    <property type="match status" value="1"/>
</dbReference>
<evidence type="ECO:0000313" key="12">
    <source>
        <dbReference type="EMBL" id="KAJ6640288.1"/>
    </source>
</evidence>
<feature type="region of interest" description="Disordered" evidence="8">
    <location>
        <begin position="205"/>
        <end position="229"/>
    </location>
</feature>
<feature type="region of interest" description="Disordered" evidence="8">
    <location>
        <begin position="162"/>
        <end position="192"/>
    </location>
</feature>
<feature type="domain" description="CRIB" evidence="9">
    <location>
        <begin position="545"/>
        <end position="558"/>
    </location>
</feature>
<keyword evidence="6" id="KW-0206">Cytoskeleton</keyword>
<dbReference type="GO" id="GO:0005634">
    <property type="term" value="C:nucleus"/>
    <property type="evidence" value="ECO:0007669"/>
    <property type="project" value="UniProtKB-SubCell"/>
</dbReference>
<reference evidence="12" key="1">
    <citation type="submission" date="2022-07" db="EMBL/GenBank/DDBJ databases">
        <authorList>
            <person name="Trinca V."/>
            <person name="Uliana J.V.C."/>
            <person name="Torres T.T."/>
            <person name="Ward R.J."/>
            <person name="Monesi N."/>
        </authorList>
    </citation>
    <scope>NUCLEOTIDE SEQUENCE</scope>
    <source>
        <strain evidence="12">HSMRA1968</strain>
        <tissue evidence="12">Whole embryos</tissue>
    </source>
</reference>
<organism evidence="12 13">
    <name type="scientific">Pseudolycoriella hygida</name>
    <dbReference type="NCBI Taxonomy" id="35572"/>
    <lineage>
        <taxon>Eukaryota</taxon>
        <taxon>Metazoa</taxon>
        <taxon>Ecdysozoa</taxon>
        <taxon>Arthropoda</taxon>
        <taxon>Hexapoda</taxon>
        <taxon>Insecta</taxon>
        <taxon>Pterygota</taxon>
        <taxon>Neoptera</taxon>
        <taxon>Endopterygota</taxon>
        <taxon>Diptera</taxon>
        <taxon>Nematocera</taxon>
        <taxon>Sciaroidea</taxon>
        <taxon>Sciaridae</taxon>
        <taxon>Pseudolycoriella</taxon>
    </lineage>
</organism>
<dbReference type="Proteomes" id="UP001151699">
    <property type="component" value="Chromosome X"/>
</dbReference>
<dbReference type="EMBL" id="WJQU01000003">
    <property type="protein sequence ID" value="KAJ6640288.1"/>
    <property type="molecule type" value="Genomic_DNA"/>
</dbReference>
<keyword evidence="13" id="KW-1185">Reference proteome</keyword>
<dbReference type="OrthoDB" id="8963340at2759"/>
<evidence type="ECO:0000256" key="5">
    <source>
        <dbReference type="ARBA" id="ARBA00022737"/>
    </source>
</evidence>
<dbReference type="PANTHER" id="PTHR45691:SF6">
    <property type="entry name" value="PROTEIN DIAPHANOUS"/>
    <property type="match status" value="1"/>
</dbReference>
<evidence type="ECO:0000259" key="9">
    <source>
        <dbReference type="PROSITE" id="PS50108"/>
    </source>
</evidence>
<dbReference type="SMART" id="SM00461">
    <property type="entry name" value="WH1"/>
    <property type="match status" value="1"/>
</dbReference>
<feature type="compositionally biased region" description="Polar residues" evidence="8">
    <location>
        <begin position="723"/>
        <end position="736"/>
    </location>
</feature>
<feature type="domain" description="WH2" evidence="11">
    <location>
        <begin position="416"/>
        <end position="433"/>
    </location>
</feature>
<dbReference type="InterPro" id="IPR051412">
    <property type="entry name" value="Formin_Homology_Diaphanous_sf"/>
</dbReference>
<feature type="region of interest" description="Disordered" evidence="8">
    <location>
        <begin position="306"/>
        <end position="454"/>
    </location>
</feature>
<evidence type="ECO:0000259" key="11">
    <source>
        <dbReference type="PROSITE" id="PS51082"/>
    </source>
</evidence>
<feature type="domain" description="CRIB" evidence="9">
    <location>
        <begin position="237"/>
        <end position="250"/>
    </location>
</feature>
<feature type="region of interest" description="Disordered" evidence="8">
    <location>
        <begin position="501"/>
        <end position="541"/>
    </location>
</feature>
<evidence type="ECO:0000313" key="13">
    <source>
        <dbReference type="Proteomes" id="UP001151699"/>
    </source>
</evidence>
<evidence type="ECO:0000256" key="8">
    <source>
        <dbReference type="SAM" id="MobiDB-lite"/>
    </source>
</evidence>
<name>A0A9Q0S1S6_9DIPT</name>
<dbReference type="InterPro" id="IPR000697">
    <property type="entry name" value="WH1/EVH1_dom"/>
</dbReference>
<evidence type="ECO:0000256" key="1">
    <source>
        <dbReference type="ARBA" id="ARBA00004123"/>
    </source>
</evidence>
<dbReference type="AlphaFoldDB" id="A0A9Q0S1S6"/>
<proteinExistence type="predicted"/>
<protein>
    <submittedName>
        <fullName evidence="12">Neural Wiskott-Aldrich syndrome protein</fullName>
    </submittedName>
</protein>
<dbReference type="InterPro" id="IPR000095">
    <property type="entry name" value="CRIB_dom"/>
</dbReference>
<feature type="region of interest" description="Disordered" evidence="8">
    <location>
        <begin position="649"/>
        <end position="690"/>
    </location>
</feature>
<feature type="compositionally biased region" description="Basic and acidic residues" evidence="8">
    <location>
        <begin position="529"/>
        <end position="541"/>
    </location>
</feature>
<dbReference type="Gene3D" id="3.90.810.10">
    <property type="entry name" value="CRIB domain"/>
    <property type="match status" value="2"/>
</dbReference>
<accession>A0A9Q0S1S6</accession>
<dbReference type="InterPro" id="IPR003124">
    <property type="entry name" value="WH2_dom"/>
</dbReference>
<feature type="region of interest" description="Disordered" evidence="8">
    <location>
        <begin position="713"/>
        <end position="741"/>
    </location>
</feature>
<dbReference type="SUPFAM" id="SSF50729">
    <property type="entry name" value="PH domain-like"/>
    <property type="match status" value="1"/>
</dbReference>
<evidence type="ECO:0000256" key="3">
    <source>
        <dbReference type="ARBA" id="ARBA00022490"/>
    </source>
</evidence>
<dbReference type="CDD" id="cd01205">
    <property type="entry name" value="EVH1_WASP-like"/>
    <property type="match status" value="1"/>
</dbReference>
<keyword evidence="5" id="KW-0677">Repeat</keyword>
<dbReference type="InterPro" id="IPR011993">
    <property type="entry name" value="PH-like_dom_sf"/>
</dbReference>
<dbReference type="Pfam" id="PF00786">
    <property type="entry name" value="PBD"/>
    <property type="match status" value="1"/>
</dbReference>
<dbReference type="PROSITE" id="PS51082">
    <property type="entry name" value="WH2"/>
    <property type="match status" value="4"/>
</dbReference>
<dbReference type="SMART" id="SM00246">
    <property type="entry name" value="WH2"/>
    <property type="match status" value="4"/>
</dbReference>
<feature type="compositionally biased region" description="Pro residues" evidence="8">
    <location>
        <begin position="664"/>
        <end position="688"/>
    </location>
</feature>
<dbReference type="FunFam" id="2.30.29.30:FF:000130">
    <property type="entry name" value="neural Wiskott-Aldrich syndrome protein"/>
    <property type="match status" value="1"/>
</dbReference>
<feature type="domain" description="WH1" evidence="10">
    <location>
        <begin position="33"/>
        <end position="163"/>
    </location>
</feature>
<dbReference type="GO" id="GO:0003779">
    <property type="term" value="F:actin binding"/>
    <property type="evidence" value="ECO:0007669"/>
    <property type="project" value="InterPro"/>
</dbReference>
<dbReference type="Gene3D" id="6.10.280.150">
    <property type="match status" value="2"/>
</dbReference>
<dbReference type="PROSITE" id="PS50229">
    <property type="entry name" value="WH1"/>
    <property type="match status" value="1"/>
</dbReference>
<evidence type="ECO:0000256" key="4">
    <source>
        <dbReference type="ARBA" id="ARBA00022553"/>
    </source>
</evidence>
<evidence type="ECO:0000259" key="10">
    <source>
        <dbReference type="PROSITE" id="PS50229"/>
    </source>
</evidence>
<dbReference type="SMART" id="SM00285">
    <property type="entry name" value="PBD"/>
    <property type="match status" value="2"/>
</dbReference>
<dbReference type="GO" id="GO:0005884">
    <property type="term" value="C:actin filament"/>
    <property type="evidence" value="ECO:0007669"/>
    <property type="project" value="TreeGrafter"/>
</dbReference>
<dbReference type="InterPro" id="IPR033927">
    <property type="entry name" value="WASPfam_EVH1"/>
</dbReference>
<sequence>MKPQQSGAPEKLKINKPSSLLTSEENEHIFSLLGRRCQSMATAVVQLYTTESPAHSFWIKRSTGIACFIRDSTKRSYFVRIYCLMKNELIWEEEMYDSIYINKSKEYLLDFEGRVCMSTTIRCFVFIYLFLLDLQECLIALNFASESEANLFYKTATNTISNRSKRRQDTNKRRSRRIPPPTPTAQHEEPAVVLRNAAPAHTTMQMSQFSQISPSSIQSSGLRDKKRGVRKITKADISMPTDFKHVVHVGWTAQKGFDLNGEEVENLNHFLERAGVSEQQLNDRETRAFIYDFIQSNNVLDSVKLENSDQSERHAPPPVPTRHHNGTHRTAPPPPPSGSAPPRQPLPPLPKTTPHRPSPPGRPPPMTTNPSMAPAASIPPPPPPPTMENVPKPPPPPPMNMDVPKPVINKPVADEPRNALMESIRKGTQLRPVDQSQVNESVANSGGEDSRSDLLSAIRQGVELRPAATRELGAQREGSGGGTDALAEALRRALADRNRAIRDSDDESDSSDNDGHITMLNLFSKKTPQRREDERNSKKISKDEISIPFNFKHIYHAGTSGYRTEDSSSDGMVNLNNFLERAGVSQKHLNNRESRTFIFDFIRRNNVEDTIKEEISDQSRRYALRPVPLPSLAKTTSYRLTPTVDQRPLTLKTKTRSDTSVLPPAVPPPPPPPPIMENVPRPPPPPPMNVDVSKPVVNKPVADEPRNALMESIRKGTQLRPVDQSQVNESVANSGSEDSRSDLLSAIRQGVELRPAASRQLSAQHESSGGGTDALADALRRALADRFLAIRDSDDEWDSSDNDDEWDN</sequence>
<evidence type="ECO:0000256" key="7">
    <source>
        <dbReference type="ARBA" id="ARBA00023242"/>
    </source>
</evidence>
<feature type="compositionally biased region" description="Low complexity" evidence="8">
    <location>
        <begin position="205"/>
        <end position="220"/>
    </location>
</feature>